<evidence type="ECO:0000313" key="3">
    <source>
        <dbReference type="EMBL" id="PWK52991.1"/>
    </source>
</evidence>
<dbReference type="InterPro" id="IPR013099">
    <property type="entry name" value="K_chnl_dom"/>
</dbReference>
<feature type="transmembrane region" description="Helical" evidence="1">
    <location>
        <begin position="98"/>
        <end position="120"/>
    </location>
</feature>
<keyword evidence="1" id="KW-0472">Membrane</keyword>
<evidence type="ECO:0000259" key="2">
    <source>
        <dbReference type="Pfam" id="PF07885"/>
    </source>
</evidence>
<accession>A0A316FWC5</accession>
<dbReference type="SUPFAM" id="SSF81324">
    <property type="entry name" value="Voltage-gated potassium channels"/>
    <property type="match status" value="1"/>
</dbReference>
<organism evidence="3 4">
    <name type="scientific">Pleionea mediterranea</name>
    <dbReference type="NCBI Taxonomy" id="523701"/>
    <lineage>
        <taxon>Bacteria</taxon>
        <taxon>Pseudomonadati</taxon>
        <taxon>Pseudomonadota</taxon>
        <taxon>Gammaproteobacteria</taxon>
        <taxon>Oceanospirillales</taxon>
        <taxon>Pleioneaceae</taxon>
        <taxon>Pleionea</taxon>
    </lineage>
</organism>
<keyword evidence="1" id="KW-0812">Transmembrane</keyword>
<comment type="caution">
    <text evidence="3">The sequence shown here is derived from an EMBL/GenBank/DDBJ whole genome shotgun (WGS) entry which is preliminary data.</text>
</comment>
<keyword evidence="1" id="KW-1133">Transmembrane helix</keyword>
<feature type="domain" description="Potassium channel" evidence="2">
    <location>
        <begin position="114"/>
        <end position="185"/>
    </location>
</feature>
<proteinExistence type="predicted"/>
<gene>
    <name evidence="3" type="ORF">C8D97_104209</name>
</gene>
<name>A0A316FWC5_9GAMM</name>
<keyword evidence="4" id="KW-1185">Reference proteome</keyword>
<protein>
    <submittedName>
        <fullName evidence="3">Ion channel</fullName>
    </submittedName>
</protein>
<feature type="transmembrane region" description="Helical" evidence="1">
    <location>
        <begin position="36"/>
        <end position="53"/>
    </location>
</feature>
<dbReference type="AlphaFoldDB" id="A0A316FWC5"/>
<evidence type="ECO:0000313" key="4">
    <source>
        <dbReference type="Proteomes" id="UP000245790"/>
    </source>
</evidence>
<dbReference type="Proteomes" id="UP000245790">
    <property type="component" value="Unassembled WGS sequence"/>
</dbReference>
<reference evidence="3 4" key="1">
    <citation type="submission" date="2018-05" db="EMBL/GenBank/DDBJ databases">
        <title>Genomic Encyclopedia of Type Strains, Phase IV (KMG-IV): sequencing the most valuable type-strain genomes for metagenomic binning, comparative biology and taxonomic classification.</title>
        <authorList>
            <person name="Goeker M."/>
        </authorList>
    </citation>
    <scope>NUCLEOTIDE SEQUENCE [LARGE SCALE GENOMIC DNA]</scope>
    <source>
        <strain evidence="3 4">DSM 25350</strain>
    </source>
</reference>
<feature type="transmembrane region" description="Helical" evidence="1">
    <location>
        <begin position="59"/>
        <end position="86"/>
    </location>
</feature>
<evidence type="ECO:0000256" key="1">
    <source>
        <dbReference type="SAM" id="Phobius"/>
    </source>
</evidence>
<dbReference type="Pfam" id="PF07885">
    <property type="entry name" value="Ion_trans_2"/>
    <property type="match status" value="1"/>
</dbReference>
<sequence length="195" mass="22098">MSKFQDKIETFVHWSRQFRPFSVLYSWIAVNEKNESCFLIIFNLLVISIYFTAYWTPWIFIALTIILPVFLFRTVPLIGPVFHFAAMARKGEVTFQTFVITIFVMVINHICVFASLYMALGVVVDADKTPIEGLWHHFYFSVITYTTLGYGNLVPGNLGAEIVSTIEAILGFATFAFLVGLVASLPMKKQSDGTK</sequence>
<dbReference type="RefSeq" id="WP_170115166.1">
    <property type="nucleotide sequence ID" value="NZ_QGGU01000004.1"/>
</dbReference>
<dbReference type="Gene3D" id="1.10.287.70">
    <property type="match status" value="1"/>
</dbReference>
<dbReference type="EMBL" id="QGGU01000004">
    <property type="protein sequence ID" value="PWK52991.1"/>
    <property type="molecule type" value="Genomic_DNA"/>
</dbReference>
<feature type="transmembrane region" description="Helical" evidence="1">
    <location>
        <begin position="162"/>
        <end position="185"/>
    </location>
</feature>